<name>A0ABQ9HYH7_9NEOP</name>
<dbReference type="Proteomes" id="UP001159363">
    <property type="component" value="Chromosome 3"/>
</dbReference>
<accession>A0ABQ9HYH7</accession>
<feature type="compositionally biased region" description="Low complexity" evidence="1">
    <location>
        <begin position="282"/>
        <end position="301"/>
    </location>
</feature>
<keyword evidence="3" id="KW-1185">Reference proteome</keyword>
<organism evidence="2 3">
    <name type="scientific">Dryococelus australis</name>
    <dbReference type="NCBI Taxonomy" id="614101"/>
    <lineage>
        <taxon>Eukaryota</taxon>
        <taxon>Metazoa</taxon>
        <taxon>Ecdysozoa</taxon>
        <taxon>Arthropoda</taxon>
        <taxon>Hexapoda</taxon>
        <taxon>Insecta</taxon>
        <taxon>Pterygota</taxon>
        <taxon>Neoptera</taxon>
        <taxon>Polyneoptera</taxon>
        <taxon>Phasmatodea</taxon>
        <taxon>Verophasmatodea</taxon>
        <taxon>Anareolatae</taxon>
        <taxon>Phasmatidae</taxon>
        <taxon>Eurycanthinae</taxon>
        <taxon>Dryococelus</taxon>
    </lineage>
</organism>
<evidence type="ECO:0000313" key="3">
    <source>
        <dbReference type="Proteomes" id="UP001159363"/>
    </source>
</evidence>
<feature type="region of interest" description="Disordered" evidence="1">
    <location>
        <begin position="1"/>
        <end position="36"/>
    </location>
</feature>
<dbReference type="EMBL" id="JARBHB010000003">
    <property type="protein sequence ID" value="KAJ8889146.1"/>
    <property type="molecule type" value="Genomic_DNA"/>
</dbReference>
<gene>
    <name evidence="2" type="ORF">PR048_008640</name>
</gene>
<comment type="caution">
    <text evidence="2">The sequence shown here is derived from an EMBL/GenBank/DDBJ whole genome shotgun (WGS) entry which is preliminary data.</text>
</comment>
<proteinExistence type="predicted"/>
<sequence>MHPRLSPPTFGKPHTSPPRHRRDDVEESLCSEGEGGNKTRLAPYLWSHSTAVRRHSDFNGTACIGPGSRGDIVPVLQRRGTTTHYWSMQSWERTYDLIEDFVIPKSSGYQLPSPPTFWFQVQRVKGASHGVRSATVNPQRSSLDESRRQDNGTTTVAQRPQRSPPTKANRVHSPADYLRTFASGNRVGLSPWLAGFLADLPFSPPFHFGAAPYSSHFTLIGSQDPARYREPSTTYPLHSCLMWKHNLSWQQAVKCGGSCTRCDSMCHFGEREKTKKVLGENSPSTSSSSSRPRVTKSSTPPLQIPIGSSLIPVHLRLLEVRRKSFPVTPNSSSRHRGVFVQQSFPKTGPLGNVGEVRSLHKQTLRSELNFSVSSQDLAVKSRPNIFTHSLQIFGVARAHHSSYCSLVPVTAFSDHAQTSWSLACRLVVHLWQPGIPEEEVIGRHLRTKLTKCTPKYLLGRGPDPAVRSSKVKLLLTPTMEITLKYNYRLFEGLYVDYNVWNLIVTFPPAIYTWKTFTTFNTIPGVVLWRDYSTRRVNQAMWNEDRVTCRSRTHGRRNRTHRHGGDWLDMATSLPLACRHARHHTPTPTTHPSTECYPGLPVIVKYFRHCSKMASTSRLGPVWLQQPPPSPTSHHYPASLALRAEVQHCEELGGCLYIQMTNRRAREVSRTCDLTSYSLVDRQECCDV</sequence>
<protein>
    <submittedName>
        <fullName evidence="2">Uncharacterized protein</fullName>
    </submittedName>
</protein>
<feature type="region of interest" description="Disordered" evidence="1">
    <location>
        <begin position="274"/>
        <end position="302"/>
    </location>
</feature>
<evidence type="ECO:0000256" key="1">
    <source>
        <dbReference type="SAM" id="MobiDB-lite"/>
    </source>
</evidence>
<evidence type="ECO:0000313" key="2">
    <source>
        <dbReference type="EMBL" id="KAJ8889146.1"/>
    </source>
</evidence>
<feature type="compositionally biased region" description="Polar residues" evidence="1">
    <location>
        <begin position="151"/>
        <end position="166"/>
    </location>
</feature>
<reference evidence="2 3" key="1">
    <citation type="submission" date="2023-02" db="EMBL/GenBank/DDBJ databases">
        <title>LHISI_Scaffold_Assembly.</title>
        <authorList>
            <person name="Stuart O.P."/>
            <person name="Cleave R."/>
            <person name="Magrath M.J.L."/>
            <person name="Mikheyev A.S."/>
        </authorList>
    </citation>
    <scope>NUCLEOTIDE SEQUENCE [LARGE SCALE GENOMIC DNA]</scope>
    <source>
        <strain evidence="2">Daus_M_001</strain>
        <tissue evidence="2">Leg muscle</tissue>
    </source>
</reference>
<feature type="region of interest" description="Disordered" evidence="1">
    <location>
        <begin position="130"/>
        <end position="173"/>
    </location>
</feature>